<accession>A0A9E2L941</accession>
<dbReference type="GO" id="GO:0016758">
    <property type="term" value="F:hexosyltransferase activity"/>
    <property type="evidence" value="ECO:0007669"/>
    <property type="project" value="UniProtKB-ARBA"/>
</dbReference>
<gene>
    <name evidence="2" type="ORF">H9789_13450</name>
</gene>
<dbReference type="InterPro" id="IPR001173">
    <property type="entry name" value="Glyco_trans_2-like"/>
</dbReference>
<proteinExistence type="predicted"/>
<dbReference type="Proteomes" id="UP000823865">
    <property type="component" value="Unassembled WGS sequence"/>
</dbReference>
<organism evidence="2 3">
    <name type="scientific">Candidatus Paraprevotella stercoravium</name>
    <dbReference type="NCBI Taxonomy" id="2838725"/>
    <lineage>
        <taxon>Bacteria</taxon>
        <taxon>Pseudomonadati</taxon>
        <taxon>Bacteroidota</taxon>
        <taxon>Bacteroidia</taxon>
        <taxon>Bacteroidales</taxon>
        <taxon>Prevotellaceae</taxon>
        <taxon>Paraprevotella</taxon>
    </lineage>
</organism>
<evidence type="ECO:0000313" key="3">
    <source>
        <dbReference type="Proteomes" id="UP000823865"/>
    </source>
</evidence>
<name>A0A9E2L941_9BACT</name>
<evidence type="ECO:0000259" key="1">
    <source>
        <dbReference type="Pfam" id="PF00535"/>
    </source>
</evidence>
<protein>
    <submittedName>
        <fullName evidence="2">Glycosyltransferase family 2 protein</fullName>
    </submittedName>
</protein>
<evidence type="ECO:0000313" key="2">
    <source>
        <dbReference type="EMBL" id="MBU3854791.1"/>
    </source>
</evidence>
<reference evidence="2" key="2">
    <citation type="submission" date="2021-04" db="EMBL/GenBank/DDBJ databases">
        <authorList>
            <person name="Gilroy R."/>
        </authorList>
    </citation>
    <scope>NUCLEOTIDE SEQUENCE</scope>
    <source>
        <strain evidence="2">G3-2149</strain>
    </source>
</reference>
<reference evidence="2" key="1">
    <citation type="journal article" date="2021" name="PeerJ">
        <title>Extensive microbial diversity within the chicken gut microbiome revealed by metagenomics and culture.</title>
        <authorList>
            <person name="Gilroy R."/>
            <person name="Ravi A."/>
            <person name="Getino M."/>
            <person name="Pursley I."/>
            <person name="Horton D.L."/>
            <person name="Alikhan N.F."/>
            <person name="Baker D."/>
            <person name="Gharbi K."/>
            <person name="Hall N."/>
            <person name="Watson M."/>
            <person name="Adriaenssens E.M."/>
            <person name="Foster-Nyarko E."/>
            <person name="Jarju S."/>
            <person name="Secka A."/>
            <person name="Antonio M."/>
            <person name="Oren A."/>
            <person name="Chaudhuri R.R."/>
            <person name="La Ragione R."/>
            <person name="Hildebrand F."/>
            <person name="Pallen M.J."/>
        </authorList>
    </citation>
    <scope>NUCLEOTIDE SEQUENCE</scope>
    <source>
        <strain evidence="2">G3-2149</strain>
    </source>
</reference>
<dbReference type="Gene3D" id="3.90.550.10">
    <property type="entry name" value="Spore Coat Polysaccharide Biosynthesis Protein SpsA, Chain A"/>
    <property type="match status" value="1"/>
</dbReference>
<dbReference type="SUPFAM" id="SSF53448">
    <property type="entry name" value="Nucleotide-diphospho-sugar transferases"/>
    <property type="match status" value="1"/>
</dbReference>
<feature type="domain" description="Glycosyltransferase 2-like" evidence="1">
    <location>
        <begin position="7"/>
        <end position="116"/>
    </location>
</feature>
<comment type="caution">
    <text evidence="2">The sequence shown here is derived from an EMBL/GenBank/DDBJ whole genome shotgun (WGS) entry which is preliminary data.</text>
</comment>
<dbReference type="Pfam" id="PF00535">
    <property type="entry name" value="Glycos_transf_2"/>
    <property type="match status" value="1"/>
</dbReference>
<dbReference type="CDD" id="cd04196">
    <property type="entry name" value="GT_2_like_d"/>
    <property type="match status" value="1"/>
</dbReference>
<dbReference type="PANTHER" id="PTHR22916:SF3">
    <property type="entry name" value="UDP-GLCNAC:BETAGAL BETA-1,3-N-ACETYLGLUCOSAMINYLTRANSFERASE-LIKE PROTEIN 1"/>
    <property type="match status" value="1"/>
</dbReference>
<dbReference type="AlphaFoldDB" id="A0A9E2L941"/>
<dbReference type="PANTHER" id="PTHR22916">
    <property type="entry name" value="GLYCOSYLTRANSFERASE"/>
    <property type="match status" value="1"/>
</dbReference>
<sequence length="306" mass="35852">MDRKVDILMATYNGEPFIRQQISSIQNQTLKDWVLYIHDDGSTDSTVSIIRDMAAHDERIVLIEDGISFHAPAPNFMHLLKYAQAEYVIFSDQDDIWLENKLQVTYDSISRESQDIPLAYYSNGYIYDSVTNEISGRSVLVPPRDLGAALFLNGGVQGCAIMINRKLREICLDHPDFICMHDHLITLAALTFGRMVYIDQKLMLYRRHCHTVTDVSSRGYKDKIILFFQKKKPIIDGRHFKAIQAFYEHYSERIPEQQKVLFVVFLKMVQMNFFSRFWTILKYPFSLYNSKQLLLCKLFLRPFKEF</sequence>
<dbReference type="InterPro" id="IPR029044">
    <property type="entry name" value="Nucleotide-diphossugar_trans"/>
</dbReference>
<dbReference type="EMBL" id="JAHLFU010000284">
    <property type="protein sequence ID" value="MBU3854791.1"/>
    <property type="molecule type" value="Genomic_DNA"/>
</dbReference>